<reference evidence="7 8" key="1">
    <citation type="submission" date="2024-11" db="EMBL/GenBank/DDBJ databases">
        <title>Chromosome-level genome assembly of the freshwater bivalve Anodonta woodiana.</title>
        <authorList>
            <person name="Chen X."/>
        </authorList>
    </citation>
    <scope>NUCLEOTIDE SEQUENCE [LARGE SCALE GENOMIC DNA]</scope>
    <source>
        <strain evidence="7">MN2024</strain>
        <tissue evidence="7">Gills</tissue>
    </source>
</reference>
<keyword evidence="8" id="KW-1185">Reference proteome</keyword>
<feature type="transmembrane region" description="Helical" evidence="6">
    <location>
        <begin position="86"/>
        <end position="111"/>
    </location>
</feature>
<protein>
    <submittedName>
        <fullName evidence="7">Uncharacterized protein</fullName>
    </submittedName>
</protein>
<organism evidence="7 8">
    <name type="scientific">Sinanodonta woodiana</name>
    <name type="common">Chinese pond mussel</name>
    <name type="synonym">Anodonta woodiana</name>
    <dbReference type="NCBI Taxonomy" id="1069815"/>
    <lineage>
        <taxon>Eukaryota</taxon>
        <taxon>Metazoa</taxon>
        <taxon>Spiralia</taxon>
        <taxon>Lophotrochozoa</taxon>
        <taxon>Mollusca</taxon>
        <taxon>Bivalvia</taxon>
        <taxon>Autobranchia</taxon>
        <taxon>Heteroconchia</taxon>
        <taxon>Palaeoheterodonta</taxon>
        <taxon>Unionida</taxon>
        <taxon>Unionoidea</taxon>
        <taxon>Unionidae</taxon>
        <taxon>Unioninae</taxon>
        <taxon>Sinanodonta</taxon>
    </lineage>
</organism>
<gene>
    <name evidence="7" type="ORF">ACJMK2_020612</name>
</gene>
<keyword evidence="5 6" id="KW-0472">Membrane</keyword>
<comment type="caution">
    <text evidence="7">The sequence shown here is derived from an EMBL/GenBank/DDBJ whole genome shotgun (WGS) entry which is preliminary data.</text>
</comment>
<accession>A0ABD3TZM1</accession>
<proteinExistence type="inferred from homology"/>
<keyword evidence="4 6" id="KW-1133">Transmembrane helix</keyword>
<evidence type="ECO:0000313" key="7">
    <source>
        <dbReference type="EMBL" id="KAL3842619.1"/>
    </source>
</evidence>
<dbReference type="AlphaFoldDB" id="A0ABD3TZM1"/>
<keyword evidence="3 6" id="KW-0812">Transmembrane</keyword>
<evidence type="ECO:0000313" key="8">
    <source>
        <dbReference type="Proteomes" id="UP001634394"/>
    </source>
</evidence>
<evidence type="ECO:0000256" key="2">
    <source>
        <dbReference type="ARBA" id="ARBA00006843"/>
    </source>
</evidence>
<evidence type="ECO:0000256" key="5">
    <source>
        <dbReference type="ARBA" id="ARBA00023136"/>
    </source>
</evidence>
<dbReference type="GO" id="GO:0016020">
    <property type="term" value="C:membrane"/>
    <property type="evidence" value="ECO:0007669"/>
    <property type="project" value="UniProtKB-SubCell"/>
</dbReference>
<comment type="subcellular location">
    <subcellularLocation>
        <location evidence="1">Membrane</location>
    </subcellularLocation>
</comment>
<dbReference type="Pfam" id="PF04505">
    <property type="entry name" value="CD225"/>
    <property type="match status" value="1"/>
</dbReference>
<evidence type="ECO:0000256" key="4">
    <source>
        <dbReference type="ARBA" id="ARBA00022989"/>
    </source>
</evidence>
<name>A0ABD3TZM1_SINWO</name>
<feature type="transmembrane region" description="Helical" evidence="6">
    <location>
        <begin position="45"/>
        <end position="66"/>
    </location>
</feature>
<evidence type="ECO:0000256" key="1">
    <source>
        <dbReference type="ARBA" id="ARBA00004370"/>
    </source>
</evidence>
<comment type="similarity">
    <text evidence="2">Belongs to the CD225/Dispanin family.</text>
</comment>
<evidence type="ECO:0000256" key="3">
    <source>
        <dbReference type="ARBA" id="ARBA00022692"/>
    </source>
</evidence>
<dbReference type="InterPro" id="IPR007593">
    <property type="entry name" value="CD225/Dispanin_fam"/>
</dbReference>
<evidence type="ECO:0000256" key="6">
    <source>
        <dbReference type="SAM" id="Phobius"/>
    </source>
</evidence>
<dbReference type="EMBL" id="JBJQND010000017">
    <property type="protein sequence ID" value="KAL3842619.1"/>
    <property type="molecule type" value="Genomic_DNA"/>
</dbReference>
<dbReference type="Proteomes" id="UP001634394">
    <property type="component" value="Unassembled WGS sequence"/>
</dbReference>
<sequence length="122" mass="13736">MTTPTKIPDFLYPVTSKQVLVTKDPVFVRQGVINGHYIGRKPNNYLIVALIMCVINPVLGPIGLIFSVMSERSYRNGDLKYAEKWAMYSFSCSMMSFIASVIIYIAIGFTLSPYRFKGSSSY</sequence>